<dbReference type="AlphaFoldDB" id="A0A363UMF8"/>
<dbReference type="InterPro" id="IPR038765">
    <property type="entry name" value="Papain-like_cys_pep_sf"/>
</dbReference>
<keyword evidence="5" id="KW-1185">Reference proteome</keyword>
<protein>
    <recommendedName>
        <fullName evidence="3">CEP76/DRC7 peptidase-like domain-containing protein</fullName>
    </recommendedName>
</protein>
<dbReference type="SUPFAM" id="SSF54001">
    <property type="entry name" value="Cysteine proteinases"/>
    <property type="match status" value="1"/>
</dbReference>
<keyword evidence="2" id="KW-0963">Cytoplasm</keyword>
<dbReference type="InterPro" id="IPR056290">
    <property type="entry name" value="CEPT76/DRC7_peptidase-like_dom"/>
</dbReference>
<reference evidence="4 5" key="1">
    <citation type="submission" date="2018-05" db="EMBL/GenBank/DDBJ databases">
        <title>Abyssibacter profundi OUC007T gen. nov., sp. nov, a marine bacterium isolated from seawater of the Mariana Trench.</title>
        <authorList>
            <person name="Zhou S."/>
        </authorList>
    </citation>
    <scope>NUCLEOTIDE SEQUENCE [LARGE SCALE GENOMIC DNA]</scope>
    <source>
        <strain evidence="4 5">OUC007</strain>
    </source>
</reference>
<proteinExistence type="predicted"/>
<dbReference type="OrthoDB" id="5726340at2"/>
<organism evidence="4 5">
    <name type="scientific">Abyssibacter profundi</name>
    <dbReference type="NCBI Taxonomy" id="2182787"/>
    <lineage>
        <taxon>Bacteria</taxon>
        <taxon>Pseudomonadati</taxon>
        <taxon>Pseudomonadota</taxon>
        <taxon>Gammaproteobacteria</taxon>
        <taxon>Chromatiales</taxon>
        <taxon>Oceanococcaceae</taxon>
        <taxon>Abyssibacter</taxon>
    </lineage>
</organism>
<dbReference type="GO" id="GO:0005856">
    <property type="term" value="C:cytoskeleton"/>
    <property type="evidence" value="ECO:0007669"/>
    <property type="project" value="UniProtKB-SubCell"/>
</dbReference>
<dbReference type="Proteomes" id="UP000251800">
    <property type="component" value="Unassembled WGS sequence"/>
</dbReference>
<evidence type="ECO:0000256" key="2">
    <source>
        <dbReference type="ARBA" id="ARBA00023212"/>
    </source>
</evidence>
<dbReference type="EMBL" id="QEQK01000005">
    <property type="protein sequence ID" value="PWN56607.1"/>
    <property type="molecule type" value="Genomic_DNA"/>
</dbReference>
<comment type="caution">
    <text evidence="4">The sequence shown here is derived from an EMBL/GenBank/DDBJ whole genome shotgun (WGS) entry which is preliminary data.</text>
</comment>
<sequence>MIRRRRGGWLTPLMVVVALLALLDQFARSAVEVAVPDYARDQPFAEDLDVAVRDLRTRGPRAAADGWLEVLHSGRQVAAADVLRIAGARGQPSAFFTYDIDGRDRATASAMGTDWRHHIVNGYLVGYRPYEASNLLEPLQVLALRKRYQYDHLQYAGRQEVWQTSEQAFVAPRGDCEDHALALADWLIEQGEDARVVLGQYRGGGHAWVVLLRDGQAYLLEATRKQGVTGRFRYPLARLETDYHPEMMFNRHAFWVNTGSRLTTDYQGPRWQRRSQFTPGATF</sequence>
<feature type="domain" description="CEP76/DRC7 peptidase-like" evidence="3">
    <location>
        <begin position="160"/>
        <end position="260"/>
    </location>
</feature>
<keyword evidence="2" id="KW-0206">Cytoskeleton</keyword>
<gene>
    <name evidence="4" type="ORF">DEH80_07270</name>
</gene>
<dbReference type="Gene3D" id="3.10.620.30">
    <property type="match status" value="1"/>
</dbReference>
<evidence type="ECO:0000313" key="5">
    <source>
        <dbReference type="Proteomes" id="UP000251800"/>
    </source>
</evidence>
<accession>A0A363UMF8</accession>
<evidence type="ECO:0000256" key="1">
    <source>
        <dbReference type="ARBA" id="ARBA00004245"/>
    </source>
</evidence>
<name>A0A363UMF8_9GAMM</name>
<dbReference type="Pfam" id="PF24656">
    <property type="entry name" value="CEPT76_peptidase"/>
    <property type="match status" value="1"/>
</dbReference>
<evidence type="ECO:0000313" key="4">
    <source>
        <dbReference type="EMBL" id="PWN56607.1"/>
    </source>
</evidence>
<comment type="subcellular location">
    <subcellularLocation>
        <location evidence="1">Cytoplasm</location>
        <location evidence="1">Cytoskeleton</location>
    </subcellularLocation>
</comment>
<dbReference type="RefSeq" id="WP_109719801.1">
    <property type="nucleotide sequence ID" value="NZ_QEQK01000005.1"/>
</dbReference>
<evidence type="ECO:0000259" key="3">
    <source>
        <dbReference type="Pfam" id="PF24656"/>
    </source>
</evidence>